<feature type="signal peptide" evidence="1">
    <location>
        <begin position="1"/>
        <end position="18"/>
    </location>
</feature>
<protein>
    <submittedName>
        <fullName evidence="2">Uncharacterized protein</fullName>
    </submittedName>
</protein>
<sequence length="343" mass="38456">MFSLHYFSILALGTIAAAQSSLMTLFGRQATTTSDQGQIQSSEASLQVPTFTTTTSSAQATTTGLVGVTGVDDNITTWANHWGWVGCSAGQKSAILQGLSEAHSLLGSDNPYYIDQHWDDYAAVEYLGSPYYAKQANRRSQIKNIFRNAYAYQQHWYSTYYTQVFCVGDDEGYCASEPSYIAIENQYDKDGLAMAFCARYFNLGSLQPIYDSASTGVNSYDLAQYENRARAWITALIRVKYIAGLTTQMTRYPGQQGFRNMESASETKWLAKGHNKDDHQRRKTLNNPSNYAWYAMAQWVQERRKNYPNYPQVPNDLIEAWSVSANVNLTSTSDDSNLTCIVC</sequence>
<evidence type="ECO:0000313" key="2">
    <source>
        <dbReference type="EMBL" id="KAF2718585.1"/>
    </source>
</evidence>
<organism evidence="2 3">
    <name type="scientific">Polychaeton citri CBS 116435</name>
    <dbReference type="NCBI Taxonomy" id="1314669"/>
    <lineage>
        <taxon>Eukaryota</taxon>
        <taxon>Fungi</taxon>
        <taxon>Dikarya</taxon>
        <taxon>Ascomycota</taxon>
        <taxon>Pezizomycotina</taxon>
        <taxon>Dothideomycetes</taxon>
        <taxon>Dothideomycetidae</taxon>
        <taxon>Capnodiales</taxon>
        <taxon>Capnodiaceae</taxon>
        <taxon>Polychaeton</taxon>
    </lineage>
</organism>
<name>A0A9P4Q328_9PEZI</name>
<accession>A0A9P4Q328</accession>
<comment type="caution">
    <text evidence="2">The sequence shown here is derived from an EMBL/GenBank/DDBJ whole genome shotgun (WGS) entry which is preliminary data.</text>
</comment>
<dbReference type="OrthoDB" id="5280801at2759"/>
<dbReference type="Proteomes" id="UP000799441">
    <property type="component" value="Unassembled WGS sequence"/>
</dbReference>
<feature type="chain" id="PRO_5040368686" evidence="1">
    <location>
        <begin position="19"/>
        <end position="343"/>
    </location>
</feature>
<dbReference type="EMBL" id="MU003822">
    <property type="protein sequence ID" value="KAF2718585.1"/>
    <property type="molecule type" value="Genomic_DNA"/>
</dbReference>
<proteinExistence type="predicted"/>
<keyword evidence="1" id="KW-0732">Signal</keyword>
<dbReference type="AlphaFoldDB" id="A0A9P4Q328"/>
<dbReference type="GO" id="GO:0008237">
    <property type="term" value="F:metallopeptidase activity"/>
    <property type="evidence" value="ECO:0007669"/>
    <property type="project" value="InterPro"/>
</dbReference>
<evidence type="ECO:0000256" key="1">
    <source>
        <dbReference type="SAM" id="SignalP"/>
    </source>
</evidence>
<dbReference type="Gene3D" id="3.40.390.10">
    <property type="entry name" value="Collagenase (Catalytic Domain)"/>
    <property type="match status" value="1"/>
</dbReference>
<keyword evidence="3" id="KW-1185">Reference proteome</keyword>
<gene>
    <name evidence="2" type="ORF">K431DRAFT_348568</name>
</gene>
<dbReference type="InterPro" id="IPR024079">
    <property type="entry name" value="MetalloPept_cat_dom_sf"/>
</dbReference>
<reference evidence="2" key="1">
    <citation type="journal article" date="2020" name="Stud. Mycol.">
        <title>101 Dothideomycetes genomes: a test case for predicting lifestyles and emergence of pathogens.</title>
        <authorList>
            <person name="Haridas S."/>
            <person name="Albert R."/>
            <person name="Binder M."/>
            <person name="Bloem J."/>
            <person name="Labutti K."/>
            <person name="Salamov A."/>
            <person name="Andreopoulos B."/>
            <person name="Baker S."/>
            <person name="Barry K."/>
            <person name="Bills G."/>
            <person name="Bluhm B."/>
            <person name="Cannon C."/>
            <person name="Castanera R."/>
            <person name="Culley D."/>
            <person name="Daum C."/>
            <person name="Ezra D."/>
            <person name="Gonzalez J."/>
            <person name="Henrissat B."/>
            <person name="Kuo A."/>
            <person name="Liang C."/>
            <person name="Lipzen A."/>
            <person name="Lutzoni F."/>
            <person name="Magnuson J."/>
            <person name="Mondo S."/>
            <person name="Nolan M."/>
            <person name="Ohm R."/>
            <person name="Pangilinan J."/>
            <person name="Park H.-J."/>
            <person name="Ramirez L."/>
            <person name="Alfaro M."/>
            <person name="Sun H."/>
            <person name="Tritt A."/>
            <person name="Yoshinaga Y."/>
            <person name="Zwiers L.-H."/>
            <person name="Turgeon B."/>
            <person name="Goodwin S."/>
            <person name="Spatafora J."/>
            <person name="Crous P."/>
            <person name="Grigoriev I."/>
        </authorList>
    </citation>
    <scope>NUCLEOTIDE SEQUENCE</scope>
    <source>
        <strain evidence="2">CBS 116435</strain>
    </source>
</reference>
<evidence type="ECO:0000313" key="3">
    <source>
        <dbReference type="Proteomes" id="UP000799441"/>
    </source>
</evidence>